<feature type="domain" description="NmrA-like" evidence="3">
    <location>
        <begin position="10"/>
        <end position="119"/>
    </location>
</feature>
<keyword evidence="1" id="KW-0521">NADP</keyword>
<dbReference type="GeneID" id="92084813"/>
<name>A0ABR1X5Z2_9PEZI</name>
<proteinExistence type="predicted"/>
<keyword evidence="2" id="KW-0560">Oxidoreductase</keyword>
<dbReference type="InterPro" id="IPR008030">
    <property type="entry name" value="NmrA-like"/>
</dbReference>
<dbReference type="InterPro" id="IPR051609">
    <property type="entry name" value="NmrA/Isoflavone_reductase-like"/>
</dbReference>
<comment type="caution">
    <text evidence="4">The sequence shown here is derived from an EMBL/GenBank/DDBJ whole genome shotgun (WGS) entry which is preliminary data.</text>
</comment>
<dbReference type="SUPFAM" id="SSF51735">
    <property type="entry name" value="NAD(P)-binding Rossmann-fold domains"/>
    <property type="match status" value="1"/>
</dbReference>
<protein>
    <recommendedName>
        <fullName evidence="3">NmrA-like domain-containing protein</fullName>
    </recommendedName>
</protein>
<evidence type="ECO:0000313" key="4">
    <source>
        <dbReference type="EMBL" id="KAK8090836.1"/>
    </source>
</evidence>
<evidence type="ECO:0000256" key="1">
    <source>
        <dbReference type="ARBA" id="ARBA00022857"/>
    </source>
</evidence>
<reference evidence="4 5" key="1">
    <citation type="submission" date="2023-01" db="EMBL/GenBank/DDBJ databases">
        <title>Analysis of 21 Apiospora genomes using comparative genomics revels a genus with tremendous synthesis potential of carbohydrate active enzymes and secondary metabolites.</title>
        <authorList>
            <person name="Sorensen T."/>
        </authorList>
    </citation>
    <scope>NUCLEOTIDE SEQUENCE [LARGE SCALE GENOMIC DNA]</scope>
    <source>
        <strain evidence="4 5">CBS 135458</strain>
    </source>
</reference>
<dbReference type="Proteomes" id="UP001480595">
    <property type="component" value="Unassembled WGS sequence"/>
</dbReference>
<dbReference type="Gene3D" id="3.40.50.720">
    <property type="entry name" value="NAD(P)-binding Rossmann-like Domain"/>
    <property type="match status" value="1"/>
</dbReference>
<dbReference type="PANTHER" id="PTHR47706">
    <property type="entry name" value="NMRA-LIKE FAMILY PROTEIN"/>
    <property type="match status" value="1"/>
</dbReference>
<dbReference type="EMBL" id="JAQQWL010000001">
    <property type="protein sequence ID" value="KAK8090836.1"/>
    <property type="molecule type" value="Genomic_DNA"/>
</dbReference>
<evidence type="ECO:0000259" key="3">
    <source>
        <dbReference type="Pfam" id="PF05368"/>
    </source>
</evidence>
<dbReference type="RefSeq" id="XP_066722382.1">
    <property type="nucleotide sequence ID" value="XM_066851750.1"/>
</dbReference>
<dbReference type="Gene3D" id="3.90.25.10">
    <property type="entry name" value="UDP-galactose 4-epimerase, domain 1"/>
    <property type="match status" value="1"/>
</dbReference>
<organism evidence="4 5">
    <name type="scientific">Apiospora phragmitis</name>
    <dbReference type="NCBI Taxonomy" id="2905665"/>
    <lineage>
        <taxon>Eukaryota</taxon>
        <taxon>Fungi</taxon>
        <taxon>Dikarya</taxon>
        <taxon>Ascomycota</taxon>
        <taxon>Pezizomycotina</taxon>
        <taxon>Sordariomycetes</taxon>
        <taxon>Xylariomycetidae</taxon>
        <taxon>Amphisphaeriales</taxon>
        <taxon>Apiosporaceae</taxon>
        <taxon>Apiospora</taxon>
    </lineage>
</organism>
<evidence type="ECO:0000313" key="5">
    <source>
        <dbReference type="Proteomes" id="UP001480595"/>
    </source>
</evidence>
<dbReference type="InterPro" id="IPR036291">
    <property type="entry name" value="NAD(P)-bd_dom_sf"/>
</dbReference>
<accession>A0ABR1X5Z2</accession>
<dbReference type="Pfam" id="PF05368">
    <property type="entry name" value="NmrA"/>
    <property type="match status" value="1"/>
</dbReference>
<dbReference type="PANTHER" id="PTHR47706:SF7">
    <property type="entry name" value="CIPA-LIKE, PUTATIVE (AFU_ORTHOLOGUE AFUA_1G01630)-RELATED"/>
    <property type="match status" value="1"/>
</dbReference>
<keyword evidence="5" id="KW-1185">Reference proteome</keyword>
<sequence length="315" mass="34086">MSSLSKQPRNITVVGAAGNLGSAILSALLAQGIHTVSVITRADSKSIKDRILAAAGVARVHRGGYDDAAFLAEALKGQDALVLAVGHGGYDAQEPLMRAAARAGVAWVVPCEFGSDRTNARLFADVGALLMAAKEKHRALAEELGLRWLGVVNNPWLDFCMRGGYFGVDAGQKTATLWTDCTAKANLATLDRVGQSLAALLGLPQDELAARYGNSWIYFSSFRASQRHLFESVLRVTGTTEKEWQVTHKSLEQDVRRQAAAEEANGNPFARAMLLFPLTFAEGYGGDYNDKLVDYELLGLEKEENMDEVIKKTIV</sequence>
<evidence type="ECO:0000256" key="2">
    <source>
        <dbReference type="ARBA" id="ARBA00023002"/>
    </source>
</evidence>
<gene>
    <name evidence="4" type="ORF">PG994_000341</name>
</gene>